<dbReference type="RefSeq" id="WP_156221246.1">
    <property type="nucleotide sequence ID" value="NZ_WOFH01000017.1"/>
</dbReference>
<comment type="caution">
    <text evidence="3">The sequence shown here is derived from an EMBL/GenBank/DDBJ whole genome shotgun (WGS) entry which is preliminary data.</text>
</comment>
<dbReference type="Gene3D" id="2.60.120.200">
    <property type="match status" value="1"/>
</dbReference>
<dbReference type="EMBL" id="WOFH01000017">
    <property type="protein sequence ID" value="MUN41978.1"/>
    <property type="molecule type" value="Genomic_DNA"/>
</dbReference>
<sequence>MHFLNQNRMALLTGGILAASVSAAAAVQGGAADPERSAVPAGALEHAVPAVTVAKPGARSHEDAWDSARRGPATAARRYGWGRPVASDDFRRLDPRDWEVYEGKGNGGLGRRVRSAVAVRNGTLRITGRKNGDTGGVAWLRGARKLGRWEARVRMNRACACYNANLLLWPVGGGGGTDPQGGGGEIDYMETYGDDGLRKGTNFFLHYGPEKHADRLDSHVKTDLRKWHAFAVEWTAASMTAYIDGRVWFRTRNRKALPPGKMGQAIQLDWFPSLRKRTARGVGRTAPATLEVDWIRMYALGGK</sequence>
<dbReference type="AlphaFoldDB" id="A0A7K1LC33"/>
<accession>A0A7K1LC33</accession>
<feature type="domain" description="GH16" evidence="2">
    <location>
        <begin position="78"/>
        <end position="303"/>
    </location>
</feature>
<dbReference type="InterPro" id="IPR000757">
    <property type="entry name" value="Beta-glucanase-like"/>
</dbReference>
<organism evidence="3 4">
    <name type="scientific">Actinomadura litoris</name>
    <dbReference type="NCBI Taxonomy" id="2678616"/>
    <lineage>
        <taxon>Bacteria</taxon>
        <taxon>Bacillati</taxon>
        <taxon>Actinomycetota</taxon>
        <taxon>Actinomycetes</taxon>
        <taxon>Streptosporangiales</taxon>
        <taxon>Thermomonosporaceae</taxon>
        <taxon>Actinomadura</taxon>
    </lineage>
</organism>
<dbReference type="PANTHER" id="PTHR10963:SF60">
    <property type="entry name" value="GRAM-NEGATIVE BACTERIA-BINDING PROTEIN 1-RELATED"/>
    <property type="match status" value="1"/>
</dbReference>
<dbReference type="InterPro" id="IPR013320">
    <property type="entry name" value="ConA-like_dom_sf"/>
</dbReference>
<evidence type="ECO:0000313" key="4">
    <source>
        <dbReference type="Proteomes" id="UP000432015"/>
    </source>
</evidence>
<keyword evidence="1" id="KW-0732">Signal</keyword>
<proteinExistence type="predicted"/>
<reference evidence="3 4" key="1">
    <citation type="submission" date="2019-11" db="EMBL/GenBank/DDBJ databases">
        <authorList>
            <person name="Cao P."/>
        </authorList>
    </citation>
    <scope>NUCLEOTIDE SEQUENCE [LARGE SCALE GENOMIC DNA]</scope>
    <source>
        <strain evidence="3 4">NEAU-AAG5</strain>
    </source>
</reference>
<dbReference type="GO" id="GO:0005975">
    <property type="term" value="P:carbohydrate metabolic process"/>
    <property type="evidence" value="ECO:0007669"/>
    <property type="project" value="InterPro"/>
</dbReference>
<dbReference type="SUPFAM" id="SSF49899">
    <property type="entry name" value="Concanavalin A-like lectins/glucanases"/>
    <property type="match status" value="1"/>
</dbReference>
<evidence type="ECO:0000313" key="3">
    <source>
        <dbReference type="EMBL" id="MUN41978.1"/>
    </source>
</evidence>
<dbReference type="PANTHER" id="PTHR10963">
    <property type="entry name" value="GLYCOSYL HYDROLASE-RELATED"/>
    <property type="match status" value="1"/>
</dbReference>
<name>A0A7K1LC33_9ACTN</name>
<dbReference type="CDD" id="cd00413">
    <property type="entry name" value="Glyco_hydrolase_16"/>
    <property type="match status" value="1"/>
</dbReference>
<keyword evidence="3" id="KW-0378">Hydrolase</keyword>
<feature type="chain" id="PRO_5029517001" evidence="1">
    <location>
        <begin position="26"/>
        <end position="303"/>
    </location>
</feature>
<dbReference type="GO" id="GO:0004553">
    <property type="term" value="F:hydrolase activity, hydrolyzing O-glycosyl compounds"/>
    <property type="evidence" value="ECO:0007669"/>
    <property type="project" value="InterPro"/>
</dbReference>
<dbReference type="Proteomes" id="UP000432015">
    <property type="component" value="Unassembled WGS sequence"/>
</dbReference>
<feature type="signal peptide" evidence="1">
    <location>
        <begin position="1"/>
        <end position="25"/>
    </location>
</feature>
<dbReference type="Pfam" id="PF00722">
    <property type="entry name" value="Glyco_hydro_16"/>
    <property type="match status" value="1"/>
</dbReference>
<protein>
    <submittedName>
        <fullName evidence="3">Family 16 glycosylhydrolase</fullName>
    </submittedName>
</protein>
<gene>
    <name evidence="3" type="ORF">GNZ18_36125</name>
</gene>
<keyword evidence="4" id="KW-1185">Reference proteome</keyword>
<dbReference type="InterPro" id="IPR050546">
    <property type="entry name" value="Glycosyl_Hydrlase_16"/>
</dbReference>
<dbReference type="PROSITE" id="PS51762">
    <property type="entry name" value="GH16_2"/>
    <property type="match status" value="1"/>
</dbReference>
<evidence type="ECO:0000256" key="1">
    <source>
        <dbReference type="SAM" id="SignalP"/>
    </source>
</evidence>
<evidence type="ECO:0000259" key="2">
    <source>
        <dbReference type="PROSITE" id="PS51762"/>
    </source>
</evidence>